<evidence type="ECO:0000313" key="4">
    <source>
        <dbReference type="Proteomes" id="UP000030848"/>
    </source>
</evidence>
<dbReference type="OMA" id="AIEYFCH"/>
<dbReference type="InterPro" id="IPR007421">
    <property type="entry name" value="Schlafen_AlbA_2_dom"/>
</dbReference>
<dbReference type="Proteomes" id="UP000030848">
    <property type="component" value="Unassembled WGS sequence"/>
</dbReference>
<sequence>MASTLYRDTGFTLMHLVEDIKEGRLALPDIQRPFVWPTAKARDLFDSMYRGYPVGTLMFWQTDADPGSTRQIGTGAVERVPQLLVVDGQQRLTSLYAVLTGEPVLTKSYESKRIRIGFRPEDETFVVTDAAIENDPEFIPDITKLWEQGYKGVIRRFMDRLEELSGGSLSDSDRERLEERIDKVRSLREFRFQVIELDADEEQVAEIFVRINSEGVQLNQSDFILTLMSVHWEKGRRELEAFCRAAVEAGPSDLSPRNPYLEKPSPDQLLRVGVALAFRRARLQHVYSILRGKDLDTGKVSAELRERQFEKLEQAQQLVLDLDNWHEFLECLRFAGFRNRKMITSDATIVYSYALWLIGKHDFNLDTKTLRRVIGRWFFMTHTTGRYTNSPESQFEFDLGRIADLKPGDGDAYVAELDRVVRANFTNDYWTISLPNRLDTSSSRSPVWFAYLAALNLLDAELLFGGGKVKDSIDAAMTRSRSIERSNLFPKRYLAGHGVTSARQINAIGNMALIDWSSDPASSEADPAQYWPILSARLGGERLKDHMRWHALPVGWEQLDYPEFLEKRRSLIAAVVREAFERLWDGQPANHSLSIEELIRSPESQNLEFKTTVCRNMRTGEVDRARSHVVVKTVCGFLNAEGGSLVIGVGENDAGNEVIGVEGDMATLGKSKANQDGYEMYLRQVLDANLSVPTVSTVKIRFHQVRGRTLCELAVAQSGRPVFAKPPKHQGSSKATDFWVRVGNATKQLHGDDMVRYQEDHWGQ</sequence>
<proteinExistence type="predicted"/>
<evidence type="ECO:0000259" key="1">
    <source>
        <dbReference type="Pfam" id="PF03235"/>
    </source>
</evidence>
<evidence type="ECO:0008006" key="5">
    <source>
        <dbReference type="Google" id="ProtNLM"/>
    </source>
</evidence>
<dbReference type="OrthoDB" id="9787127at2"/>
<name>A0A837DEE0_9PSEU</name>
<organism evidence="3 4">
    <name type="scientific">Saccharomonospora viridis</name>
    <dbReference type="NCBI Taxonomy" id="1852"/>
    <lineage>
        <taxon>Bacteria</taxon>
        <taxon>Bacillati</taxon>
        <taxon>Actinomycetota</taxon>
        <taxon>Actinomycetes</taxon>
        <taxon>Pseudonocardiales</taxon>
        <taxon>Pseudonocardiaceae</taxon>
        <taxon>Saccharomonospora</taxon>
    </lineage>
</organism>
<evidence type="ECO:0000259" key="2">
    <source>
        <dbReference type="Pfam" id="PF04326"/>
    </source>
</evidence>
<reference evidence="3 4" key="1">
    <citation type="submission" date="2014-10" db="EMBL/GenBank/DDBJ databases">
        <title>Genome sequence of Micropolyspora internatus JCM3315.</title>
        <authorList>
            <person name="Shin S.-K."/>
            <person name="Yi H."/>
        </authorList>
    </citation>
    <scope>NUCLEOTIDE SEQUENCE [LARGE SCALE GENOMIC DNA]</scope>
    <source>
        <strain evidence="3 4">JCM 3315</strain>
    </source>
</reference>
<gene>
    <name evidence="3" type="ORF">MINT15_18030</name>
</gene>
<dbReference type="Pfam" id="PF03235">
    <property type="entry name" value="GmrSD_N"/>
    <property type="match status" value="1"/>
</dbReference>
<feature type="domain" description="GmrSD restriction endonucleases N-terminal" evidence="1">
    <location>
        <begin position="15"/>
        <end position="225"/>
    </location>
</feature>
<dbReference type="InterPro" id="IPR038461">
    <property type="entry name" value="Schlafen_AlbA_2_dom_sf"/>
</dbReference>
<dbReference type="RefSeq" id="WP_012795723.1">
    <property type="nucleotide sequence ID" value="NZ_CALJZO010000074.1"/>
</dbReference>
<dbReference type="EMBL" id="JRZE01000003">
    <property type="protein sequence ID" value="KHF44921.1"/>
    <property type="molecule type" value="Genomic_DNA"/>
</dbReference>
<protein>
    <recommendedName>
        <fullName evidence="5">DUF262 domain-containing protein</fullName>
    </recommendedName>
</protein>
<evidence type="ECO:0000313" key="3">
    <source>
        <dbReference type="EMBL" id="KHF44921.1"/>
    </source>
</evidence>
<dbReference type="PANTHER" id="PTHR37292">
    <property type="entry name" value="VNG6097C"/>
    <property type="match status" value="1"/>
</dbReference>
<dbReference type="AlphaFoldDB" id="A0A837DEE0"/>
<feature type="domain" description="Schlafen AlbA-2" evidence="2">
    <location>
        <begin position="603"/>
        <end position="749"/>
    </location>
</feature>
<comment type="caution">
    <text evidence="3">The sequence shown here is derived from an EMBL/GenBank/DDBJ whole genome shotgun (WGS) entry which is preliminary data.</text>
</comment>
<dbReference type="Pfam" id="PF04326">
    <property type="entry name" value="SLFN_AlbA_2"/>
    <property type="match status" value="1"/>
</dbReference>
<dbReference type="PANTHER" id="PTHR37292:SF2">
    <property type="entry name" value="DUF262 DOMAIN-CONTAINING PROTEIN"/>
    <property type="match status" value="1"/>
</dbReference>
<dbReference type="Gene3D" id="3.30.950.30">
    <property type="entry name" value="Schlafen, AAA domain"/>
    <property type="match status" value="1"/>
</dbReference>
<dbReference type="InterPro" id="IPR004919">
    <property type="entry name" value="GmrSD_N"/>
</dbReference>
<accession>A0A837DEE0</accession>